<dbReference type="GO" id="GO:0000179">
    <property type="term" value="F:rRNA (adenine-N6,N6-)-dimethyltransferase activity"/>
    <property type="evidence" value="ECO:0007669"/>
    <property type="project" value="InterPro"/>
</dbReference>
<keyword evidence="2 5" id="KW-0489">Methyltransferase</keyword>
<dbReference type="AlphaFoldDB" id="A0A9W6W8H9"/>
<dbReference type="EMBL" id="BSTX01000001">
    <property type="protein sequence ID" value="GLZ76988.1"/>
    <property type="molecule type" value="Genomic_DNA"/>
</dbReference>
<evidence type="ECO:0000313" key="5">
    <source>
        <dbReference type="EMBL" id="GLZ76988.1"/>
    </source>
</evidence>
<dbReference type="PANTHER" id="PTHR44942:SF4">
    <property type="entry name" value="METHYLTRANSFERASE TYPE 11 DOMAIN-CONTAINING PROTEIN"/>
    <property type="match status" value="1"/>
</dbReference>
<evidence type="ECO:0000256" key="2">
    <source>
        <dbReference type="ARBA" id="ARBA00022603"/>
    </source>
</evidence>
<dbReference type="InterPro" id="IPR013216">
    <property type="entry name" value="Methyltransf_11"/>
</dbReference>
<dbReference type="PROSITE" id="PS01131">
    <property type="entry name" value="RRNA_A_DIMETH"/>
    <property type="match status" value="1"/>
</dbReference>
<evidence type="ECO:0000256" key="1">
    <source>
        <dbReference type="ARBA" id="ARBA00008361"/>
    </source>
</evidence>
<dbReference type="CDD" id="cd02440">
    <property type="entry name" value="AdoMet_MTases"/>
    <property type="match status" value="1"/>
</dbReference>
<dbReference type="RefSeq" id="WP_285662128.1">
    <property type="nucleotide sequence ID" value="NZ_BSTX01000001.1"/>
</dbReference>
<dbReference type="SUPFAM" id="SSF53335">
    <property type="entry name" value="S-adenosyl-L-methionine-dependent methyltransferases"/>
    <property type="match status" value="1"/>
</dbReference>
<dbReference type="Proteomes" id="UP001165079">
    <property type="component" value="Unassembled WGS sequence"/>
</dbReference>
<dbReference type="InterPro" id="IPR020596">
    <property type="entry name" value="rRNA_Ade_Mease_Trfase_CS"/>
</dbReference>
<evidence type="ECO:0000256" key="3">
    <source>
        <dbReference type="ARBA" id="ARBA00022679"/>
    </source>
</evidence>
<accession>A0A9W6W8H9</accession>
<dbReference type="Gene3D" id="3.40.50.150">
    <property type="entry name" value="Vaccinia Virus protein VP39"/>
    <property type="match status" value="1"/>
</dbReference>
<protein>
    <submittedName>
        <fullName evidence="5">Methyltransferase</fullName>
    </submittedName>
</protein>
<keyword evidence="6" id="KW-1185">Reference proteome</keyword>
<gene>
    <name evidence="5" type="ORF">Afil01_17950</name>
</gene>
<dbReference type="InterPro" id="IPR029063">
    <property type="entry name" value="SAM-dependent_MTases_sf"/>
</dbReference>
<comment type="caution">
    <text evidence="5">The sequence shown here is derived from an EMBL/GenBank/DDBJ whole genome shotgun (WGS) entry which is preliminary data.</text>
</comment>
<feature type="domain" description="Methyltransferase type 11" evidence="4">
    <location>
        <begin position="39"/>
        <end position="127"/>
    </location>
</feature>
<organism evidence="5 6">
    <name type="scientific">Actinorhabdospora filicis</name>
    <dbReference type="NCBI Taxonomy" id="1785913"/>
    <lineage>
        <taxon>Bacteria</taxon>
        <taxon>Bacillati</taxon>
        <taxon>Actinomycetota</taxon>
        <taxon>Actinomycetes</taxon>
        <taxon>Micromonosporales</taxon>
        <taxon>Micromonosporaceae</taxon>
        <taxon>Actinorhabdospora</taxon>
    </lineage>
</organism>
<proteinExistence type="inferred from homology"/>
<sequence length="243" mass="26625">MTDPAHSFGQAAGVYDAIRPTYASEPLVWALGTAPLTVVDLGAGTGILSRALAALGHRVIAVEPDAEMLAKLAEKSPGVEPRQGDAEHIPVDSGSVDAVTAGQAYHWFDPAKAHPEIARVLRPGGVFAPIWNLRDETVPWVSRMSELIGKSEAEVVAHAVPDLTADGFERAESHTLFYDRVMTEEDLVTLVKSRSYYLIADEEGRAELERRTRELVRTHPDLAGRSTFELPYETLAYRIRRKG</sequence>
<dbReference type="PANTHER" id="PTHR44942">
    <property type="entry name" value="METHYLTRANSF_11 DOMAIN-CONTAINING PROTEIN"/>
    <property type="match status" value="1"/>
</dbReference>
<dbReference type="InterPro" id="IPR051052">
    <property type="entry name" value="Diverse_substrate_MTase"/>
</dbReference>
<reference evidence="5" key="1">
    <citation type="submission" date="2023-03" db="EMBL/GenBank/DDBJ databases">
        <title>Actinorhabdospora filicis NBRC 111898.</title>
        <authorList>
            <person name="Ichikawa N."/>
            <person name="Sato H."/>
            <person name="Tonouchi N."/>
        </authorList>
    </citation>
    <scope>NUCLEOTIDE SEQUENCE</scope>
    <source>
        <strain evidence="5">NBRC 111898</strain>
    </source>
</reference>
<name>A0A9W6W8H9_9ACTN</name>
<evidence type="ECO:0000259" key="4">
    <source>
        <dbReference type="Pfam" id="PF08241"/>
    </source>
</evidence>
<dbReference type="Pfam" id="PF08241">
    <property type="entry name" value="Methyltransf_11"/>
    <property type="match status" value="1"/>
</dbReference>
<evidence type="ECO:0000313" key="6">
    <source>
        <dbReference type="Proteomes" id="UP001165079"/>
    </source>
</evidence>
<comment type="similarity">
    <text evidence="1">Belongs to the methyltransferase superfamily.</text>
</comment>
<keyword evidence="3" id="KW-0808">Transferase</keyword>